<dbReference type="Proteomes" id="UP001311232">
    <property type="component" value="Unassembled WGS sequence"/>
</dbReference>
<keyword evidence="3" id="KW-1185">Reference proteome</keyword>
<reference evidence="2 3" key="1">
    <citation type="submission" date="2021-06" db="EMBL/GenBank/DDBJ databases">
        <authorList>
            <person name="Palmer J.M."/>
        </authorList>
    </citation>
    <scope>NUCLEOTIDE SEQUENCE [LARGE SCALE GENOMIC DNA]</scope>
    <source>
        <strain evidence="2 3">MEX-2019</strain>
        <tissue evidence="2">Muscle</tissue>
    </source>
</reference>
<evidence type="ECO:0000313" key="3">
    <source>
        <dbReference type="Proteomes" id="UP001311232"/>
    </source>
</evidence>
<feature type="compositionally biased region" description="Basic and acidic residues" evidence="1">
    <location>
        <begin position="180"/>
        <end position="202"/>
    </location>
</feature>
<dbReference type="EMBL" id="JAHHUM010001752">
    <property type="protein sequence ID" value="KAK5609323.1"/>
    <property type="molecule type" value="Genomic_DNA"/>
</dbReference>
<dbReference type="AlphaFoldDB" id="A0AAV9RK27"/>
<evidence type="ECO:0000256" key="1">
    <source>
        <dbReference type="SAM" id="MobiDB-lite"/>
    </source>
</evidence>
<organism evidence="2 3">
    <name type="scientific">Crenichthys baileyi</name>
    <name type="common">White River springfish</name>
    <dbReference type="NCBI Taxonomy" id="28760"/>
    <lineage>
        <taxon>Eukaryota</taxon>
        <taxon>Metazoa</taxon>
        <taxon>Chordata</taxon>
        <taxon>Craniata</taxon>
        <taxon>Vertebrata</taxon>
        <taxon>Euteleostomi</taxon>
        <taxon>Actinopterygii</taxon>
        <taxon>Neopterygii</taxon>
        <taxon>Teleostei</taxon>
        <taxon>Neoteleostei</taxon>
        <taxon>Acanthomorphata</taxon>
        <taxon>Ovalentaria</taxon>
        <taxon>Atherinomorphae</taxon>
        <taxon>Cyprinodontiformes</taxon>
        <taxon>Goodeidae</taxon>
        <taxon>Crenichthys</taxon>
    </lineage>
</organism>
<protein>
    <submittedName>
        <fullName evidence="2">Uncharacterized protein</fullName>
    </submittedName>
</protein>
<feature type="compositionally biased region" description="Basic and acidic residues" evidence="1">
    <location>
        <begin position="109"/>
        <end position="118"/>
    </location>
</feature>
<name>A0AAV9RK27_9TELE</name>
<sequence>MQDHQHPGQPSINDRAKPSHSSLRANTTATQHILPYIRRGTVKTTNPKHTPGSPTPPTRTSKPHPSTRPRSPMQPLSPALPALQHQHSTARASLHRTTTPTPYHAIQQRTERSKEHPKQKQCTKPLRKCAPTSLPKIKPPSKVHPHEKKTHTIQTQEHMPDTHTPARSSPVRKPTPKPTKGREPKEPKPKPTEKPRPLHPEKNSGQPARPKNTVMEILLFSAPKYSKEIAQRK</sequence>
<gene>
    <name evidence="2" type="ORF">CRENBAI_011845</name>
</gene>
<feature type="compositionally biased region" description="Polar residues" evidence="1">
    <location>
        <begin position="19"/>
        <end position="31"/>
    </location>
</feature>
<proteinExistence type="predicted"/>
<evidence type="ECO:0000313" key="2">
    <source>
        <dbReference type="EMBL" id="KAK5609323.1"/>
    </source>
</evidence>
<feature type="region of interest" description="Disordered" evidence="1">
    <location>
        <begin position="1"/>
        <end position="213"/>
    </location>
</feature>
<feature type="compositionally biased region" description="Basic residues" evidence="1">
    <location>
        <begin position="139"/>
        <end position="151"/>
    </location>
</feature>
<comment type="caution">
    <text evidence="2">The sequence shown here is derived from an EMBL/GenBank/DDBJ whole genome shotgun (WGS) entry which is preliminary data.</text>
</comment>
<dbReference type="PRINTS" id="PR01217">
    <property type="entry name" value="PRICHEXTENSN"/>
</dbReference>
<feature type="compositionally biased region" description="Polar residues" evidence="1">
    <location>
        <begin position="85"/>
        <end position="101"/>
    </location>
</feature>
<accession>A0AAV9RK27</accession>